<dbReference type="EMBL" id="CP060790">
    <property type="protein sequence ID" value="QNP59447.1"/>
    <property type="molecule type" value="Genomic_DNA"/>
</dbReference>
<evidence type="ECO:0000259" key="9">
    <source>
        <dbReference type="Pfam" id="PF09179"/>
    </source>
</evidence>
<dbReference type="GO" id="GO:0032267">
    <property type="term" value="F:tRNA(Ile)-lysidine synthase activity"/>
    <property type="evidence" value="ECO:0007669"/>
    <property type="project" value="UniProtKB-EC"/>
</dbReference>
<keyword evidence="2 7" id="KW-0436">Ligase</keyword>
<dbReference type="InterPro" id="IPR012094">
    <property type="entry name" value="tRNA_Ile_lys_synt"/>
</dbReference>
<dbReference type="InterPro" id="IPR014729">
    <property type="entry name" value="Rossmann-like_a/b/a_fold"/>
</dbReference>
<keyword evidence="11" id="KW-1185">Reference proteome</keyword>
<evidence type="ECO:0000256" key="6">
    <source>
        <dbReference type="ARBA" id="ARBA00048539"/>
    </source>
</evidence>
<evidence type="ECO:0000259" key="8">
    <source>
        <dbReference type="Pfam" id="PF01171"/>
    </source>
</evidence>
<evidence type="ECO:0000313" key="11">
    <source>
        <dbReference type="Proteomes" id="UP000516057"/>
    </source>
</evidence>
<organism evidence="10 11">
    <name type="scientific">Paenacidovorax monticola</name>
    <dbReference type="NCBI Taxonomy" id="1926868"/>
    <lineage>
        <taxon>Bacteria</taxon>
        <taxon>Pseudomonadati</taxon>
        <taxon>Pseudomonadota</taxon>
        <taxon>Betaproteobacteria</taxon>
        <taxon>Burkholderiales</taxon>
        <taxon>Comamonadaceae</taxon>
        <taxon>Paenacidovorax</taxon>
    </lineage>
</organism>
<dbReference type="InterPro" id="IPR011063">
    <property type="entry name" value="TilS/TtcA_N"/>
</dbReference>
<dbReference type="PANTHER" id="PTHR43033:SF1">
    <property type="entry name" value="TRNA(ILE)-LYSIDINE SYNTHASE-RELATED"/>
    <property type="match status" value="1"/>
</dbReference>
<evidence type="ECO:0000313" key="10">
    <source>
        <dbReference type="EMBL" id="QNP59447.1"/>
    </source>
</evidence>
<evidence type="ECO:0000256" key="1">
    <source>
        <dbReference type="ARBA" id="ARBA00022490"/>
    </source>
</evidence>
<name>A0A7H0HFY1_9BURK</name>
<comment type="function">
    <text evidence="7">Ligates lysine onto the cytidine present at position 34 of the AUA codon-specific tRNA(Ile) that contains the anticodon CAU, in an ATP-dependent manner. Cytidine is converted to lysidine, thus changing the amino acid specificity of the tRNA from methionine to isoleucine.</text>
</comment>
<keyword evidence="5 7" id="KW-0067">ATP-binding</keyword>
<evidence type="ECO:0000256" key="4">
    <source>
        <dbReference type="ARBA" id="ARBA00022741"/>
    </source>
</evidence>
<dbReference type="Gene3D" id="1.20.59.20">
    <property type="match status" value="1"/>
</dbReference>
<keyword evidence="3 7" id="KW-0819">tRNA processing</keyword>
<dbReference type="SUPFAM" id="SSF82829">
    <property type="entry name" value="MesJ substrate recognition domain-like"/>
    <property type="match status" value="1"/>
</dbReference>
<dbReference type="InterPro" id="IPR015262">
    <property type="entry name" value="tRNA_Ile_lys_synt_subst-bd"/>
</dbReference>
<feature type="domain" description="tRNA(Ile)-lysidine synthase substrate-binding" evidence="9">
    <location>
        <begin position="246"/>
        <end position="310"/>
    </location>
</feature>
<dbReference type="Proteomes" id="UP000516057">
    <property type="component" value="Chromosome"/>
</dbReference>
<dbReference type="SUPFAM" id="SSF52402">
    <property type="entry name" value="Adenine nucleotide alpha hydrolases-like"/>
    <property type="match status" value="1"/>
</dbReference>
<accession>A0A7H0HFY1</accession>
<dbReference type="RefSeq" id="WP_187736430.1">
    <property type="nucleotide sequence ID" value="NZ_CP060790.1"/>
</dbReference>
<evidence type="ECO:0000256" key="5">
    <source>
        <dbReference type="ARBA" id="ARBA00022840"/>
    </source>
</evidence>
<gene>
    <name evidence="7 10" type="primary">tilS</name>
    <name evidence="10" type="ORF">H9L24_22115</name>
</gene>
<protein>
    <recommendedName>
        <fullName evidence="7">tRNA(Ile)-lysidine synthase</fullName>
        <ecNumber evidence="7">6.3.4.19</ecNumber>
    </recommendedName>
    <alternativeName>
        <fullName evidence="7">tRNA(Ile)-2-lysyl-cytidine synthase</fullName>
    </alternativeName>
    <alternativeName>
        <fullName evidence="7">tRNA(Ile)-lysidine synthetase</fullName>
    </alternativeName>
</protein>
<dbReference type="GO" id="GO:0006400">
    <property type="term" value="P:tRNA modification"/>
    <property type="evidence" value="ECO:0007669"/>
    <property type="project" value="UniProtKB-UniRule"/>
</dbReference>
<sequence length="319" mass="35002">MTQRFDEALSAFAPALPLAVGLSGGADSTALLLACAQRWPGQVHAIHVHHGLQAAADGFERHCIQLCERLRVPLQVQRVDARAAPGQSPEDAARRARYEAFEAAVRHAGAPAAIQSMALAQHADDQVETLLLALSRGAGVAGLAAMPMHWRRAGLDWHRPLLRVPGRAVRDWLRERGEAWVEDPTNTDERYTRNRIRARLLPALEATFPQFRDTFARSSLHAAQAQELLLEMAGEDLAEVGVPPRIRALRSLGPARQANVLRHWLRTAHQTTPGTAQLDELQSQLAACATRGHRIRIRVGRGFVVRQGECLGFEPQGAP</sequence>
<reference evidence="10 11" key="1">
    <citation type="submission" date="2020-08" db="EMBL/GenBank/DDBJ databases">
        <title>Genome sequence of Acidovorax monticola KACC 19171T.</title>
        <authorList>
            <person name="Hyun D.-W."/>
            <person name="Bae J.-W."/>
        </authorList>
    </citation>
    <scope>NUCLEOTIDE SEQUENCE [LARGE SCALE GENOMIC DNA]</scope>
    <source>
        <strain evidence="10 11">KACC 19171</strain>
    </source>
</reference>
<dbReference type="Pfam" id="PF01171">
    <property type="entry name" value="ATP_bind_3"/>
    <property type="match status" value="1"/>
</dbReference>
<dbReference type="GO" id="GO:0005524">
    <property type="term" value="F:ATP binding"/>
    <property type="evidence" value="ECO:0007669"/>
    <property type="project" value="UniProtKB-UniRule"/>
</dbReference>
<comment type="catalytic activity">
    <reaction evidence="6 7">
        <text>cytidine(34) in tRNA(Ile2) + L-lysine + ATP = lysidine(34) in tRNA(Ile2) + AMP + diphosphate + H(+)</text>
        <dbReference type="Rhea" id="RHEA:43744"/>
        <dbReference type="Rhea" id="RHEA-COMP:10625"/>
        <dbReference type="Rhea" id="RHEA-COMP:10670"/>
        <dbReference type="ChEBI" id="CHEBI:15378"/>
        <dbReference type="ChEBI" id="CHEBI:30616"/>
        <dbReference type="ChEBI" id="CHEBI:32551"/>
        <dbReference type="ChEBI" id="CHEBI:33019"/>
        <dbReference type="ChEBI" id="CHEBI:82748"/>
        <dbReference type="ChEBI" id="CHEBI:83665"/>
        <dbReference type="ChEBI" id="CHEBI:456215"/>
        <dbReference type="EC" id="6.3.4.19"/>
    </reaction>
</comment>
<evidence type="ECO:0000256" key="3">
    <source>
        <dbReference type="ARBA" id="ARBA00022694"/>
    </source>
</evidence>
<comment type="subcellular location">
    <subcellularLocation>
        <location evidence="7">Cytoplasm</location>
    </subcellularLocation>
</comment>
<dbReference type="Gene3D" id="3.40.50.620">
    <property type="entry name" value="HUPs"/>
    <property type="match status" value="1"/>
</dbReference>
<evidence type="ECO:0000256" key="7">
    <source>
        <dbReference type="HAMAP-Rule" id="MF_01161"/>
    </source>
</evidence>
<dbReference type="AlphaFoldDB" id="A0A7H0HFY1"/>
<dbReference type="NCBIfam" id="TIGR02432">
    <property type="entry name" value="lysidine_TilS_N"/>
    <property type="match status" value="1"/>
</dbReference>
<dbReference type="CDD" id="cd01992">
    <property type="entry name" value="TilS_N"/>
    <property type="match status" value="1"/>
</dbReference>
<dbReference type="EC" id="6.3.4.19" evidence="7"/>
<dbReference type="HAMAP" id="MF_01161">
    <property type="entry name" value="tRNA_Ile_lys_synt"/>
    <property type="match status" value="1"/>
</dbReference>
<feature type="domain" description="tRNA(Ile)-lysidine/2-thiocytidine synthase N-terminal" evidence="8">
    <location>
        <begin position="19"/>
        <end position="198"/>
    </location>
</feature>
<feature type="binding site" evidence="7">
    <location>
        <begin position="23"/>
        <end position="28"/>
    </location>
    <ligand>
        <name>ATP</name>
        <dbReference type="ChEBI" id="CHEBI:30616"/>
    </ligand>
</feature>
<comment type="similarity">
    <text evidence="7">Belongs to the tRNA(Ile)-lysidine synthase family.</text>
</comment>
<comment type="domain">
    <text evidence="7">The N-terminal region contains the highly conserved SGGXDS motif, predicted to be a P-loop motif involved in ATP binding.</text>
</comment>
<dbReference type="InterPro" id="IPR012795">
    <property type="entry name" value="tRNA_Ile_lys_synt_N"/>
</dbReference>
<keyword evidence="1 7" id="KW-0963">Cytoplasm</keyword>
<dbReference type="Pfam" id="PF09179">
    <property type="entry name" value="TilS"/>
    <property type="match status" value="1"/>
</dbReference>
<dbReference type="PANTHER" id="PTHR43033">
    <property type="entry name" value="TRNA(ILE)-LYSIDINE SYNTHASE-RELATED"/>
    <property type="match status" value="1"/>
</dbReference>
<dbReference type="GO" id="GO:0005737">
    <property type="term" value="C:cytoplasm"/>
    <property type="evidence" value="ECO:0007669"/>
    <property type="project" value="UniProtKB-SubCell"/>
</dbReference>
<dbReference type="KEGG" id="amon:H9L24_22115"/>
<keyword evidence="4 7" id="KW-0547">Nucleotide-binding</keyword>
<evidence type="ECO:0000256" key="2">
    <source>
        <dbReference type="ARBA" id="ARBA00022598"/>
    </source>
</evidence>
<proteinExistence type="inferred from homology"/>